<dbReference type="Pfam" id="PF02204">
    <property type="entry name" value="VPS9"/>
    <property type="match status" value="1"/>
</dbReference>
<proteinExistence type="predicted"/>
<keyword evidence="6" id="KW-1185">Reference proteome</keyword>
<dbReference type="GO" id="GO:0005085">
    <property type="term" value="F:guanyl-nucleotide exchange factor activity"/>
    <property type="evidence" value="ECO:0007669"/>
    <property type="project" value="InterPro"/>
</dbReference>
<keyword evidence="3" id="KW-0862">Zinc</keyword>
<dbReference type="PANTHER" id="PTHR23101">
    <property type="entry name" value="RAB GDP/GTP EXCHANGE FACTOR"/>
    <property type="match status" value="1"/>
</dbReference>
<reference evidence="5" key="1">
    <citation type="submission" date="2015-05" db="UniProtKB">
        <authorList>
            <consortium name="EnsemblMetazoa"/>
        </authorList>
    </citation>
    <scope>IDENTIFICATION</scope>
</reference>
<feature type="compositionally biased region" description="Pro residues" evidence="4">
    <location>
        <begin position="581"/>
        <end position="590"/>
    </location>
</feature>
<dbReference type="eggNOG" id="KOG2319">
    <property type="taxonomic scope" value="Eukaryota"/>
</dbReference>
<dbReference type="STRING" id="13249.T1I1A4"/>
<keyword evidence="1" id="KW-0479">Metal-binding</keyword>
<dbReference type="InterPro" id="IPR041545">
    <property type="entry name" value="DUF5601"/>
</dbReference>
<dbReference type="InParanoid" id="T1I1A4"/>
<accession>T1I1A4</accession>
<dbReference type="SUPFAM" id="SSF109993">
    <property type="entry name" value="VPS9 domain"/>
    <property type="match status" value="1"/>
</dbReference>
<dbReference type="InterPro" id="IPR003123">
    <property type="entry name" value="VPS9"/>
</dbReference>
<organism evidence="5 6">
    <name type="scientific">Rhodnius prolixus</name>
    <name type="common">Triatomid bug</name>
    <dbReference type="NCBI Taxonomy" id="13249"/>
    <lineage>
        <taxon>Eukaryota</taxon>
        <taxon>Metazoa</taxon>
        <taxon>Ecdysozoa</taxon>
        <taxon>Arthropoda</taxon>
        <taxon>Hexapoda</taxon>
        <taxon>Insecta</taxon>
        <taxon>Pterygota</taxon>
        <taxon>Neoptera</taxon>
        <taxon>Paraneoptera</taxon>
        <taxon>Hemiptera</taxon>
        <taxon>Heteroptera</taxon>
        <taxon>Panheteroptera</taxon>
        <taxon>Cimicomorpha</taxon>
        <taxon>Reduviidae</taxon>
        <taxon>Triatominae</taxon>
        <taxon>Rhodnius</taxon>
    </lineage>
</organism>
<dbReference type="Gene3D" id="1.10.246.120">
    <property type="match status" value="1"/>
</dbReference>
<dbReference type="GO" id="GO:0005829">
    <property type="term" value="C:cytosol"/>
    <property type="evidence" value="ECO:0007669"/>
    <property type="project" value="TreeGrafter"/>
</dbReference>
<dbReference type="GO" id="GO:0003677">
    <property type="term" value="F:DNA binding"/>
    <property type="evidence" value="ECO:0007669"/>
    <property type="project" value="InterPro"/>
</dbReference>
<sequence>MYATKKASLRIDESYLMCKSLKCEFYGNEEWDGYCSLVLLEWTFHYLQILKEKHKSPVAGFTKFEEKKRQQSEKRHKLLKLGVFRKTTNSRGIFRLNEGIFGPDTKEVEAIRSEYQELFGKVGKTVETDIHKYISSFYKKLVIEVDNPNSSIEDLSERTQNFYQILTKKIEEEFIYRDVSNEYKEQLLDYTEKHAMTCLYRLLFCPPTTTDEDKDLNIQKRIRQLNWVSAKHVDCQIDETNTDVHDLVYSSITELLGMDSAKAPQDKLGCVVRCCRKILTLMQKCVGGPASADDFLPALIFVVLKANPARLKSNINYVTRFCNASRLMSGEGGYYFTNLCCAVSFIENLTAESLNMQEDEFRQYMDGKILPSSTWDSALVMCEGMHLMAENAAIFGDLRKRHEVVMNEISALKEEMLKFQDEIIVKVEQLRDEVPLILRPIRKPTDLDADDPHLPDLPPPLSPQIVTNNVTRDEKKSVDIESPESPEWHITSMPDQTLTSVTYDFDLSDHSGGETSICEDLGSNVIVQIIYFISSAETGSVHSLDLNAYHPTVPPLNKGIRFPDEFSLLDTEESPNSHLSLPPPLKPQPTPTYHGFSSQGWQIPSIPCDTGATHLAFDIEATGEENRKDEKN</sequence>
<dbReference type="VEuPathDB" id="VectorBase:RPRC010074"/>
<feature type="region of interest" description="Disordered" evidence="4">
    <location>
        <begin position="571"/>
        <end position="597"/>
    </location>
</feature>
<dbReference type="GO" id="GO:0030139">
    <property type="term" value="C:endocytic vesicle"/>
    <property type="evidence" value="ECO:0007669"/>
    <property type="project" value="TreeGrafter"/>
</dbReference>
<name>T1I1A4_RHOPR</name>
<evidence type="ECO:0000256" key="1">
    <source>
        <dbReference type="ARBA" id="ARBA00022723"/>
    </source>
</evidence>
<dbReference type="EMBL" id="ACPB03011824">
    <property type="status" value="NOT_ANNOTATED_CDS"/>
    <property type="molecule type" value="Genomic_DNA"/>
</dbReference>
<dbReference type="SMART" id="SM00167">
    <property type="entry name" value="VPS9"/>
    <property type="match status" value="1"/>
</dbReference>
<dbReference type="FunCoup" id="T1I1A4">
    <property type="interactions" value="562"/>
</dbReference>
<protein>
    <submittedName>
        <fullName evidence="5">VPS9 domain-containing protein</fullName>
    </submittedName>
</protein>
<dbReference type="OMA" id="GHYQANV"/>
<dbReference type="InterPro" id="IPR045046">
    <property type="entry name" value="Vps9-like"/>
</dbReference>
<dbReference type="EnsemblMetazoa" id="RPRC010074-RA">
    <property type="protein sequence ID" value="RPRC010074-PA"/>
    <property type="gene ID" value="RPRC010074"/>
</dbReference>
<dbReference type="Proteomes" id="UP000015103">
    <property type="component" value="Unassembled WGS sequence"/>
</dbReference>
<dbReference type="PROSITE" id="PS51205">
    <property type="entry name" value="VPS9"/>
    <property type="match status" value="1"/>
</dbReference>
<evidence type="ECO:0000256" key="2">
    <source>
        <dbReference type="ARBA" id="ARBA00022771"/>
    </source>
</evidence>
<dbReference type="GO" id="GO:0008270">
    <property type="term" value="F:zinc ion binding"/>
    <property type="evidence" value="ECO:0007669"/>
    <property type="project" value="UniProtKB-KW"/>
</dbReference>
<dbReference type="GO" id="GO:0016192">
    <property type="term" value="P:vesicle-mediated transport"/>
    <property type="evidence" value="ECO:0007669"/>
    <property type="project" value="InterPro"/>
</dbReference>
<dbReference type="Pfam" id="PF01754">
    <property type="entry name" value="zf-A20"/>
    <property type="match status" value="1"/>
</dbReference>
<dbReference type="Pfam" id="PF18151">
    <property type="entry name" value="DUF5601"/>
    <property type="match status" value="1"/>
</dbReference>
<evidence type="ECO:0000256" key="3">
    <source>
        <dbReference type="ARBA" id="ARBA00022833"/>
    </source>
</evidence>
<evidence type="ECO:0000256" key="4">
    <source>
        <dbReference type="SAM" id="MobiDB-lite"/>
    </source>
</evidence>
<dbReference type="PANTHER" id="PTHR23101:SF122">
    <property type="entry name" value="RABAPTIN-5-ASSOCIATED EXCHANGE FACTOR FOR RAB5"/>
    <property type="match status" value="1"/>
</dbReference>
<keyword evidence="2" id="KW-0863">Zinc-finger</keyword>
<dbReference type="HOGENOM" id="CLU_018416_0_0_1"/>
<dbReference type="InterPro" id="IPR037191">
    <property type="entry name" value="VPS9_dom_sf"/>
</dbReference>
<dbReference type="InterPro" id="IPR002653">
    <property type="entry name" value="Znf_A20"/>
</dbReference>
<dbReference type="GO" id="GO:0031267">
    <property type="term" value="F:small GTPase binding"/>
    <property type="evidence" value="ECO:0007669"/>
    <property type="project" value="TreeGrafter"/>
</dbReference>
<evidence type="ECO:0000313" key="6">
    <source>
        <dbReference type="Proteomes" id="UP000015103"/>
    </source>
</evidence>
<dbReference type="Gene3D" id="1.20.1050.80">
    <property type="entry name" value="VPS9 domain"/>
    <property type="match status" value="1"/>
</dbReference>
<dbReference type="AlphaFoldDB" id="T1I1A4"/>
<evidence type="ECO:0000313" key="5">
    <source>
        <dbReference type="EnsemblMetazoa" id="RPRC010074-PA"/>
    </source>
</evidence>